<sequence>MNIYLITDESFDDRSGSGLVKWVVAAENEQEAIKINPEVSFQNPYNPEWYKDAKIQLIGVASESISAGLICSDWYQEVHFS</sequence>
<accession>A0A9X1PIF9</accession>
<keyword evidence="2" id="KW-1185">Reference proteome</keyword>
<evidence type="ECO:0000313" key="2">
    <source>
        <dbReference type="Proteomes" id="UP001139000"/>
    </source>
</evidence>
<comment type="caution">
    <text evidence="1">The sequence shown here is derived from an EMBL/GenBank/DDBJ whole genome shotgun (WGS) entry which is preliminary data.</text>
</comment>
<dbReference type="Proteomes" id="UP001139000">
    <property type="component" value="Unassembled WGS sequence"/>
</dbReference>
<organism evidence="1 2">
    <name type="scientific">Dyadobacter chenwenxiniae</name>
    <dbReference type="NCBI Taxonomy" id="2906456"/>
    <lineage>
        <taxon>Bacteria</taxon>
        <taxon>Pseudomonadati</taxon>
        <taxon>Bacteroidota</taxon>
        <taxon>Cytophagia</taxon>
        <taxon>Cytophagales</taxon>
        <taxon>Spirosomataceae</taxon>
        <taxon>Dyadobacter</taxon>
    </lineage>
</organism>
<dbReference type="AlphaFoldDB" id="A0A9X1PIF9"/>
<name>A0A9X1PIF9_9BACT</name>
<dbReference type="EMBL" id="JAJTTC010000001">
    <property type="protein sequence ID" value="MCF0059961.1"/>
    <property type="molecule type" value="Genomic_DNA"/>
</dbReference>
<protein>
    <submittedName>
        <fullName evidence="1">Uncharacterized protein</fullName>
    </submittedName>
</protein>
<evidence type="ECO:0000313" key="1">
    <source>
        <dbReference type="EMBL" id="MCF0059961.1"/>
    </source>
</evidence>
<dbReference type="RefSeq" id="WP_234652315.1">
    <property type="nucleotide sequence ID" value="NZ_CP094997.1"/>
</dbReference>
<reference evidence="1" key="1">
    <citation type="submission" date="2021-12" db="EMBL/GenBank/DDBJ databases">
        <title>Novel species in genus Dyadobacter.</title>
        <authorList>
            <person name="Ma C."/>
        </authorList>
    </citation>
    <scope>NUCLEOTIDE SEQUENCE</scope>
    <source>
        <strain evidence="1">LJ419</strain>
    </source>
</reference>
<proteinExistence type="predicted"/>
<gene>
    <name evidence="1" type="ORF">LXM26_00540</name>
</gene>